<evidence type="ECO:0000256" key="1">
    <source>
        <dbReference type="SAM" id="MobiDB-lite"/>
    </source>
</evidence>
<dbReference type="EMBL" id="JAAALK010000289">
    <property type="protein sequence ID" value="KAG8048949.1"/>
    <property type="molecule type" value="Genomic_DNA"/>
</dbReference>
<evidence type="ECO:0000313" key="3">
    <source>
        <dbReference type="Proteomes" id="UP000729402"/>
    </source>
</evidence>
<organism evidence="2 3">
    <name type="scientific">Zizania palustris</name>
    <name type="common">Northern wild rice</name>
    <dbReference type="NCBI Taxonomy" id="103762"/>
    <lineage>
        <taxon>Eukaryota</taxon>
        <taxon>Viridiplantae</taxon>
        <taxon>Streptophyta</taxon>
        <taxon>Embryophyta</taxon>
        <taxon>Tracheophyta</taxon>
        <taxon>Spermatophyta</taxon>
        <taxon>Magnoliopsida</taxon>
        <taxon>Liliopsida</taxon>
        <taxon>Poales</taxon>
        <taxon>Poaceae</taxon>
        <taxon>BOP clade</taxon>
        <taxon>Oryzoideae</taxon>
        <taxon>Oryzeae</taxon>
        <taxon>Zizaniinae</taxon>
        <taxon>Zizania</taxon>
    </lineage>
</organism>
<sequence>MEKAKKKVVNEEVDDDEPNLATCSDMLVLRLMYDEVTDTSTVMLLPILCKTDDAETLVLTPRRTKTNVDLRLEEREKGGFLGSAALRCRSPSLATRLLLSLFHSGKNLVPAAAFLLPTSRFPSSRFCKGGRVPAYRHRSPVDPRVLSSTSRRIGSPPAR</sequence>
<dbReference type="AlphaFoldDB" id="A0A8J5VLK8"/>
<keyword evidence="3" id="KW-1185">Reference proteome</keyword>
<feature type="region of interest" description="Disordered" evidence="1">
    <location>
        <begin position="138"/>
        <end position="159"/>
    </location>
</feature>
<evidence type="ECO:0000313" key="2">
    <source>
        <dbReference type="EMBL" id="KAG8048949.1"/>
    </source>
</evidence>
<protein>
    <submittedName>
        <fullName evidence="2">Uncharacterized protein</fullName>
    </submittedName>
</protein>
<reference evidence="2" key="2">
    <citation type="submission" date="2021-02" db="EMBL/GenBank/DDBJ databases">
        <authorList>
            <person name="Kimball J.A."/>
            <person name="Haas M.W."/>
            <person name="Macchietto M."/>
            <person name="Kono T."/>
            <person name="Duquette J."/>
            <person name="Shao M."/>
        </authorList>
    </citation>
    <scope>NUCLEOTIDE SEQUENCE</scope>
    <source>
        <tissue evidence="2">Fresh leaf tissue</tissue>
    </source>
</reference>
<reference evidence="2" key="1">
    <citation type="journal article" date="2021" name="bioRxiv">
        <title>Whole Genome Assembly and Annotation of Northern Wild Rice, Zizania palustris L., Supports a Whole Genome Duplication in the Zizania Genus.</title>
        <authorList>
            <person name="Haas M."/>
            <person name="Kono T."/>
            <person name="Macchietto M."/>
            <person name="Millas R."/>
            <person name="McGilp L."/>
            <person name="Shao M."/>
            <person name="Duquette J."/>
            <person name="Hirsch C.N."/>
            <person name="Kimball J."/>
        </authorList>
    </citation>
    <scope>NUCLEOTIDE SEQUENCE</scope>
    <source>
        <tissue evidence="2">Fresh leaf tissue</tissue>
    </source>
</reference>
<accession>A0A8J5VLK8</accession>
<comment type="caution">
    <text evidence="2">The sequence shown here is derived from an EMBL/GenBank/DDBJ whole genome shotgun (WGS) entry which is preliminary data.</text>
</comment>
<proteinExistence type="predicted"/>
<gene>
    <name evidence="2" type="ORF">GUJ93_ZPchr0009g1240</name>
</gene>
<name>A0A8J5VLK8_ZIZPA</name>
<dbReference type="Proteomes" id="UP000729402">
    <property type="component" value="Unassembled WGS sequence"/>
</dbReference>